<feature type="transmembrane region" description="Helical" evidence="11">
    <location>
        <begin position="33"/>
        <end position="51"/>
    </location>
</feature>
<feature type="transmembrane region" description="Helical" evidence="11">
    <location>
        <begin position="192"/>
        <end position="212"/>
    </location>
</feature>
<evidence type="ECO:0000256" key="4">
    <source>
        <dbReference type="ARBA" id="ARBA00022519"/>
    </source>
</evidence>
<evidence type="ECO:0000256" key="6">
    <source>
        <dbReference type="ARBA" id="ARBA00022692"/>
    </source>
</evidence>
<dbReference type="AlphaFoldDB" id="A0A3D9SXU4"/>
<reference evidence="12 13" key="1">
    <citation type="submission" date="2018-08" db="EMBL/GenBank/DDBJ databases">
        <title>Sequencing the genomes of 1000 actinobacteria strains.</title>
        <authorList>
            <person name="Klenk H.-P."/>
        </authorList>
    </citation>
    <scope>NUCLEOTIDE SEQUENCE [LARGE SCALE GENOMIC DNA]</scope>
    <source>
        <strain evidence="12 13">DSM 43927</strain>
    </source>
</reference>
<feature type="transmembrane region" description="Helical" evidence="11">
    <location>
        <begin position="322"/>
        <end position="341"/>
    </location>
</feature>
<evidence type="ECO:0000256" key="9">
    <source>
        <dbReference type="ARBA" id="ARBA00035611"/>
    </source>
</evidence>
<evidence type="ECO:0000256" key="8">
    <source>
        <dbReference type="ARBA" id="ARBA00023136"/>
    </source>
</evidence>
<keyword evidence="8 11" id="KW-0472">Membrane</keyword>
<dbReference type="PANTHER" id="PTHR32196:SF32">
    <property type="entry name" value="XYLOSE TRANSPORT SYSTEM PERMEASE PROTEIN XYLH"/>
    <property type="match status" value="1"/>
</dbReference>
<protein>
    <recommendedName>
        <fullName evidence="10">Xylose transport system permease protein XylH</fullName>
    </recommendedName>
</protein>
<keyword evidence="3" id="KW-1003">Cell membrane</keyword>
<evidence type="ECO:0000313" key="12">
    <source>
        <dbReference type="EMBL" id="REF00783.1"/>
    </source>
</evidence>
<dbReference type="EMBL" id="QTTT01000001">
    <property type="protein sequence ID" value="REF00783.1"/>
    <property type="molecule type" value="Genomic_DNA"/>
</dbReference>
<sequence length="353" mass="36971">MAIQHMPAPRRTAREPRADGRRRLQRALLRPEFTAVASTVVVFVIFAIAGGDDGFLSSPGIRNVFQVSATIGIVAAPMTLLMVCGEFDLSVGAMVGAAEIMFAYPVIHGWPLWAALLLTLAGAAVVGLVNGILVIRTSIPSFLVSLAMMFIVAGAAAAVANGSLGGTTIAGVTDALQGDPLLRLFSGNIGDWIPVAAVWWIAISLLAAWVLIGTRFGNWISVTGGARESAQRAGIPVARVKVLMFVITSAGAALAGVLAALYANTASVSDGSSLQFEVIVAAVIGGTFVFGGIGTPIGTVFGALFFGLVYQGFYFTDIDTNWFLALLGTLLLVAVMSNNTARRLTMRRLRDDR</sequence>
<feature type="transmembrane region" description="Helical" evidence="11">
    <location>
        <begin position="242"/>
        <end position="262"/>
    </location>
</feature>
<evidence type="ECO:0000256" key="10">
    <source>
        <dbReference type="ARBA" id="ARBA00035686"/>
    </source>
</evidence>
<keyword evidence="13" id="KW-1185">Reference proteome</keyword>
<keyword evidence="7 11" id="KW-1133">Transmembrane helix</keyword>
<accession>A0A3D9SXU4</accession>
<evidence type="ECO:0000313" key="13">
    <source>
        <dbReference type="Proteomes" id="UP000256661"/>
    </source>
</evidence>
<dbReference type="RefSeq" id="WP_147312532.1">
    <property type="nucleotide sequence ID" value="NZ_QTTT01000001.1"/>
</dbReference>
<evidence type="ECO:0000256" key="11">
    <source>
        <dbReference type="SAM" id="Phobius"/>
    </source>
</evidence>
<comment type="subcellular location">
    <subcellularLocation>
        <location evidence="1">Cell membrane</location>
        <topology evidence="1">Multi-pass membrane protein</topology>
    </subcellularLocation>
</comment>
<dbReference type="GO" id="GO:0005886">
    <property type="term" value="C:plasma membrane"/>
    <property type="evidence" value="ECO:0007669"/>
    <property type="project" value="UniProtKB-SubCell"/>
</dbReference>
<proteinExistence type="predicted"/>
<keyword evidence="4" id="KW-0997">Cell inner membrane</keyword>
<dbReference type="PANTHER" id="PTHR32196">
    <property type="entry name" value="ABC TRANSPORTER PERMEASE PROTEIN YPHD-RELATED-RELATED"/>
    <property type="match status" value="1"/>
</dbReference>
<keyword evidence="6 11" id="KW-0812">Transmembrane</keyword>
<feature type="transmembrane region" description="Helical" evidence="11">
    <location>
        <begin position="63"/>
        <end position="82"/>
    </location>
</feature>
<evidence type="ECO:0000256" key="2">
    <source>
        <dbReference type="ARBA" id="ARBA00022448"/>
    </source>
</evidence>
<comment type="function">
    <text evidence="9">Part of the binding-protein-dependent transport system for D-xylose. Probably responsible for the translocation of the substrate across the membrane.</text>
</comment>
<dbReference type="OrthoDB" id="6844941at2"/>
<organism evidence="12 13">
    <name type="scientific">Thermomonospora umbrina</name>
    <dbReference type="NCBI Taxonomy" id="111806"/>
    <lineage>
        <taxon>Bacteria</taxon>
        <taxon>Bacillati</taxon>
        <taxon>Actinomycetota</taxon>
        <taxon>Actinomycetes</taxon>
        <taxon>Streptosporangiales</taxon>
        <taxon>Thermomonosporaceae</taxon>
        <taxon>Thermomonospora</taxon>
    </lineage>
</organism>
<dbReference type="CDD" id="cd06579">
    <property type="entry name" value="TM_PBP1_transp_AraH_like"/>
    <property type="match status" value="1"/>
</dbReference>
<dbReference type="Proteomes" id="UP000256661">
    <property type="component" value="Unassembled WGS sequence"/>
</dbReference>
<evidence type="ECO:0000256" key="7">
    <source>
        <dbReference type="ARBA" id="ARBA00022989"/>
    </source>
</evidence>
<dbReference type="InterPro" id="IPR001851">
    <property type="entry name" value="ABC_transp_permease"/>
</dbReference>
<feature type="transmembrane region" description="Helical" evidence="11">
    <location>
        <begin position="89"/>
        <end position="107"/>
    </location>
</feature>
<evidence type="ECO:0000256" key="5">
    <source>
        <dbReference type="ARBA" id="ARBA00022597"/>
    </source>
</evidence>
<comment type="caution">
    <text evidence="12">The sequence shown here is derived from an EMBL/GenBank/DDBJ whole genome shotgun (WGS) entry which is preliminary data.</text>
</comment>
<keyword evidence="2" id="KW-0813">Transport</keyword>
<feature type="transmembrane region" description="Helical" evidence="11">
    <location>
        <begin position="142"/>
        <end position="172"/>
    </location>
</feature>
<evidence type="ECO:0000256" key="1">
    <source>
        <dbReference type="ARBA" id="ARBA00004651"/>
    </source>
</evidence>
<dbReference type="Pfam" id="PF02653">
    <property type="entry name" value="BPD_transp_2"/>
    <property type="match status" value="1"/>
</dbReference>
<evidence type="ECO:0000256" key="3">
    <source>
        <dbReference type="ARBA" id="ARBA00022475"/>
    </source>
</evidence>
<feature type="transmembrane region" description="Helical" evidence="11">
    <location>
        <begin position="274"/>
        <end position="293"/>
    </location>
</feature>
<gene>
    <name evidence="12" type="ORF">DFJ69_6364</name>
</gene>
<dbReference type="GO" id="GO:0022857">
    <property type="term" value="F:transmembrane transporter activity"/>
    <property type="evidence" value="ECO:0007669"/>
    <property type="project" value="InterPro"/>
</dbReference>
<name>A0A3D9SXU4_9ACTN</name>
<feature type="transmembrane region" description="Helical" evidence="11">
    <location>
        <begin position="113"/>
        <end position="135"/>
    </location>
</feature>
<keyword evidence="5" id="KW-0762">Sugar transport</keyword>